<keyword evidence="2" id="KW-0966">Cell projection</keyword>
<name>A0A975P4T8_9RHOB</name>
<proteinExistence type="predicted"/>
<dbReference type="RefSeq" id="WP_215505949.1">
    <property type="nucleotide sequence ID" value="NZ_CP076361.1"/>
</dbReference>
<keyword evidence="2" id="KW-0969">Cilium</keyword>
<evidence type="ECO:0000313" key="3">
    <source>
        <dbReference type="Proteomes" id="UP000679352"/>
    </source>
</evidence>
<reference evidence="2" key="1">
    <citation type="submission" date="2021-06" db="EMBL/GenBank/DDBJ databases">
        <title>Direct submission.</title>
        <authorList>
            <person name="Lee C.-S."/>
            <person name="Jin L."/>
        </authorList>
    </citation>
    <scope>NUCLEOTIDE SEQUENCE</scope>
    <source>
        <strain evidence="2">Con5</strain>
    </source>
</reference>
<dbReference type="SUPFAM" id="SSF64518">
    <property type="entry name" value="Phase 1 flagellin"/>
    <property type="match status" value="1"/>
</dbReference>
<feature type="domain" description="Flagellin C-terminal" evidence="1">
    <location>
        <begin position="264"/>
        <end position="333"/>
    </location>
</feature>
<dbReference type="Gene3D" id="1.20.1330.10">
    <property type="entry name" value="f41 fragment of flagellin, N-terminal domain"/>
    <property type="match status" value="1"/>
</dbReference>
<evidence type="ECO:0000259" key="1">
    <source>
        <dbReference type="Pfam" id="PF00700"/>
    </source>
</evidence>
<accession>A0A975P4T8</accession>
<gene>
    <name evidence="2" type="ORF">KM031_09080</name>
</gene>
<dbReference type="Pfam" id="PF00700">
    <property type="entry name" value="Flagellin_C"/>
    <property type="match status" value="1"/>
</dbReference>
<dbReference type="EMBL" id="CP076361">
    <property type="protein sequence ID" value="QWK89038.1"/>
    <property type="molecule type" value="Genomic_DNA"/>
</dbReference>
<dbReference type="Proteomes" id="UP000679352">
    <property type="component" value="Chromosome"/>
</dbReference>
<keyword evidence="2" id="KW-0282">Flagellum</keyword>
<protein>
    <submittedName>
        <fullName evidence="2">Flagellar biosynthesis protein FlgL</fullName>
    </submittedName>
</protein>
<dbReference type="InterPro" id="IPR046358">
    <property type="entry name" value="Flagellin_C"/>
</dbReference>
<dbReference type="KEGG" id="gfu:KM031_09080"/>
<evidence type="ECO:0000313" key="2">
    <source>
        <dbReference type="EMBL" id="QWK89038.1"/>
    </source>
</evidence>
<dbReference type="AlphaFoldDB" id="A0A975P4T8"/>
<keyword evidence="3" id="KW-1185">Reference proteome</keyword>
<sequence length="334" mass="34019">MSLVSLGDLAQSFVMRRNMGQVKAELQILTQEMTTGVSADTVRHTGADLGPLNAISASLARLAAYHSATTELELFSGAMQTALQTVDGFATDLAPQLLSAGAALQDSTLDALGAQAEQSFKAAVAAFNTRVGDRSLFAGSATHQTPLPEGEALLATLETVVAGAATAADVAAALDGWFTDPAGYAAQAYQGSAAMAEITIAPGEKAAIGVTALDVGIRDTLKGLAMAALMGRGVPGEATAGRAALATMAGEALLAAQPHRAGLAAATGMVEGQIAAAQARNSAEITALELARAKIVSVDPFEAATKVKEAQTQLEMIYAVTARLSSLSLMEYLR</sequence>
<organism evidence="2 3">
    <name type="scientific">Gemmobacter fulvus</name>
    <dbReference type="NCBI Taxonomy" id="2840474"/>
    <lineage>
        <taxon>Bacteria</taxon>
        <taxon>Pseudomonadati</taxon>
        <taxon>Pseudomonadota</taxon>
        <taxon>Alphaproteobacteria</taxon>
        <taxon>Rhodobacterales</taxon>
        <taxon>Paracoccaceae</taxon>
        <taxon>Gemmobacter</taxon>
    </lineage>
</organism>